<organism evidence="2 3">
    <name type="scientific">Phakopsora pachyrhizi</name>
    <name type="common">Asian soybean rust disease fungus</name>
    <dbReference type="NCBI Taxonomy" id="170000"/>
    <lineage>
        <taxon>Eukaryota</taxon>
        <taxon>Fungi</taxon>
        <taxon>Dikarya</taxon>
        <taxon>Basidiomycota</taxon>
        <taxon>Pucciniomycotina</taxon>
        <taxon>Pucciniomycetes</taxon>
        <taxon>Pucciniales</taxon>
        <taxon>Phakopsoraceae</taxon>
        <taxon>Phakopsora</taxon>
    </lineage>
</organism>
<dbReference type="PANTHER" id="PTHR43977">
    <property type="entry name" value="STRUCTURAL MAINTENANCE OF CHROMOSOMES PROTEIN 3"/>
    <property type="match status" value="1"/>
</dbReference>
<keyword evidence="3" id="KW-1185">Reference proteome</keyword>
<dbReference type="Proteomes" id="UP001153365">
    <property type="component" value="Unassembled WGS sequence"/>
</dbReference>
<feature type="coiled-coil region" evidence="1">
    <location>
        <begin position="153"/>
        <end position="215"/>
    </location>
</feature>
<keyword evidence="1" id="KW-0175">Coiled coil</keyword>
<accession>A0AAV0AM48</accession>
<dbReference type="GO" id="GO:0005524">
    <property type="term" value="F:ATP binding"/>
    <property type="evidence" value="ECO:0007669"/>
    <property type="project" value="InterPro"/>
</dbReference>
<proteinExistence type="predicted"/>
<name>A0AAV0AM48_PHAPC</name>
<evidence type="ECO:0000313" key="3">
    <source>
        <dbReference type="Proteomes" id="UP001153365"/>
    </source>
</evidence>
<dbReference type="Gene3D" id="3.30.70.1620">
    <property type="match status" value="1"/>
</dbReference>
<reference evidence="2" key="1">
    <citation type="submission" date="2022-06" db="EMBL/GenBank/DDBJ databases">
        <authorList>
            <consortium name="SYNGENTA / RWTH Aachen University"/>
        </authorList>
    </citation>
    <scope>NUCLEOTIDE SEQUENCE</scope>
</reference>
<dbReference type="InterPro" id="IPR036277">
    <property type="entry name" value="SMC_hinge_sf"/>
</dbReference>
<dbReference type="EMBL" id="CALTRL010000540">
    <property type="protein sequence ID" value="CAH7668532.1"/>
    <property type="molecule type" value="Genomic_DNA"/>
</dbReference>
<dbReference type="AlphaFoldDB" id="A0AAV0AM48"/>
<evidence type="ECO:0000256" key="1">
    <source>
        <dbReference type="SAM" id="Coils"/>
    </source>
</evidence>
<sequence length="236" mass="26488">MALEVCLGGRLYNVMVEDNLTASQLLDGGCLTQKVTMILLNQICTFVAFSGSLQLLPKFQGTLQNLHFIWWDAWTAKEVTFDQKVSMKSVTQDGNIYNPSGTLSGGSKPSTSGILIKVLELKKVEGLLKDHQSKLEPDISKKKSDINKSSTTVKIMQRELQGIEIETEKLASELEAANREAEETDQVVELAREEHEGWKKKLKQAKAGLDRLEADQNKMWKKVNPKVLHMIDRFLA</sequence>
<protein>
    <submittedName>
        <fullName evidence="2">Expressed protein</fullName>
    </submittedName>
</protein>
<gene>
    <name evidence="2" type="ORF">PPACK8108_LOCUS3049</name>
</gene>
<comment type="caution">
    <text evidence="2">The sequence shown here is derived from an EMBL/GenBank/DDBJ whole genome shotgun (WGS) entry which is preliminary data.</text>
</comment>
<dbReference type="SUPFAM" id="SSF75553">
    <property type="entry name" value="Smc hinge domain"/>
    <property type="match status" value="1"/>
</dbReference>
<dbReference type="GO" id="GO:0005694">
    <property type="term" value="C:chromosome"/>
    <property type="evidence" value="ECO:0007669"/>
    <property type="project" value="InterPro"/>
</dbReference>
<dbReference type="GO" id="GO:0051276">
    <property type="term" value="P:chromosome organization"/>
    <property type="evidence" value="ECO:0007669"/>
    <property type="project" value="InterPro"/>
</dbReference>
<evidence type="ECO:0000313" key="2">
    <source>
        <dbReference type="EMBL" id="CAH7668532.1"/>
    </source>
</evidence>